<dbReference type="EMBL" id="JBHSBM010000017">
    <property type="protein sequence ID" value="MFC4059594.1"/>
    <property type="molecule type" value="Genomic_DNA"/>
</dbReference>
<evidence type="ECO:0000313" key="1">
    <source>
        <dbReference type="EMBL" id="MFC4059594.1"/>
    </source>
</evidence>
<protein>
    <submittedName>
        <fullName evidence="1">Uncharacterized protein</fullName>
    </submittedName>
</protein>
<organism evidence="1 2">
    <name type="scientific">Planomonospora corallina</name>
    <dbReference type="NCBI Taxonomy" id="1806052"/>
    <lineage>
        <taxon>Bacteria</taxon>
        <taxon>Bacillati</taxon>
        <taxon>Actinomycetota</taxon>
        <taxon>Actinomycetes</taxon>
        <taxon>Streptosporangiales</taxon>
        <taxon>Streptosporangiaceae</taxon>
        <taxon>Planomonospora</taxon>
    </lineage>
</organism>
<sequence length="83" mass="9387">MALIERDCVRRLLESSDPDTALVFVRGDCMVLSDAQIDEEHRRLVVARRRDLDRHLGGGGTITEEQVDLLLERLENAVRDLSG</sequence>
<accession>A0ABV8I5Y2</accession>
<evidence type="ECO:0000313" key="2">
    <source>
        <dbReference type="Proteomes" id="UP001595850"/>
    </source>
</evidence>
<gene>
    <name evidence="1" type="ORF">ACFOWE_14920</name>
</gene>
<reference evidence="2" key="1">
    <citation type="journal article" date="2019" name="Int. J. Syst. Evol. Microbiol.">
        <title>The Global Catalogue of Microorganisms (GCM) 10K type strain sequencing project: providing services to taxonomists for standard genome sequencing and annotation.</title>
        <authorList>
            <consortium name="The Broad Institute Genomics Platform"/>
            <consortium name="The Broad Institute Genome Sequencing Center for Infectious Disease"/>
            <person name="Wu L."/>
            <person name="Ma J."/>
        </authorList>
    </citation>
    <scope>NUCLEOTIDE SEQUENCE [LARGE SCALE GENOMIC DNA]</scope>
    <source>
        <strain evidence="2">TBRC 4489</strain>
    </source>
</reference>
<proteinExistence type="predicted"/>
<keyword evidence="2" id="KW-1185">Reference proteome</keyword>
<dbReference type="Proteomes" id="UP001595850">
    <property type="component" value="Unassembled WGS sequence"/>
</dbReference>
<name>A0ABV8I5Y2_9ACTN</name>
<dbReference type="RefSeq" id="WP_377288018.1">
    <property type="nucleotide sequence ID" value="NZ_JBHSBM010000017.1"/>
</dbReference>
<comment type="caution">
    <text evidence="1">The sequence shown here is derived from an EMBL/GenBank/DDBJ whole genome shotgun (WGS) entry which is preliminary data.</text>
</comment>